<dbReference type="SUPFAM" id="SSF51197">
    <property type="entry name" value="Clavaminate synthase-like"/>
    <property type="match status" value="1"/>
</dbReference>
<dbReference type="GO" id="GO:0005506">
    <property type="term" value="F:iron ion binding"/>
    <property type="evidence" value="ECO:0007669"/>
    <property type="project" value="UniProtKB-ARBA"/>
</dbReference>
<keyword evidence="1" id="KW-0223">Dioxygenase</keyword>
<dbReference type="AlphaFoldDB" id="A0A919CQA7"/>
<evidence type="ECO:0000313" key="1">
    <source>
        <dbReference type="EMBL" id="GHD53394.1"/>
    </source>
</evidence>
<organism evidence="1 2">
    <name type="scientific">Thalassobaculum fulvum</name>
    <dbReference type="NCBI Taxonomy" id="1633335"/>
    <lineage>
        <taxon>Bacteria</taxon>
        <taxon>Pseudomonadati</taxon>
        <taxon>Pseudomonadota</taxon>
        <taxon>Alphaproteobacteria</taxon>
        <taxon>Rhodospirillales</taxon>
        <taxon>Thalassobaculaceae</taxon>
        <taxon>Thalassobaculum</taxon>
    </lineage>
</organism>
<dbReference type="Proteomes" id="UP000630353">
    <property type="component" value="Unassembled WGS sequence"/>
</dbReference>
<protein>
    <submittedName>
        <fullName evidence="1">Phytanoyl-CoA dioxygenase</fullName>
    </submittedName>
</protein>
<reference evidence="1" key="1">
    <citation type="journal article" date="2014" name="Int. J. Syst. Evol. Microbiol.">
        <title>Complete genome sequence of Corynebacterium casei LMG S-19264T (=DSM 44701T), isolated from a smear-ripened cheese.</title>
        <authorList>
            <consortium name="US DOE Joint Genome Institute (JGI-PGF)"/>
            <person name="Walter F."/>
            <person name="Albersmeier A."/>
            <person name="Kalinowski J."/>
            <person name="Ruckert C."/>
        </authorList>
    </citation>
    <scope>NUCLEOTIDE SEQUENCE</scope>
    <source>
        <strain evidence="1">KCTC 42651</strain>
    </source>
</reference>
<dbReference type="PANTHER" id="PTHR20883">
    <property type="entry name" value="PHYTANOYL-COA DIOXYGENASE DOMAIN CONTAINING 1"/>
    <property type="match status" value="1"/>
</dbReference>
<dbReference type="GO" id="GO:0016706">
    <property type="term" value="F:2-oxoglutarate-dependent dioxygenase activity"/>
    <property type="evidence" value="ECO:0007669"/>
    <property type="project" value="UniProtKB-ARBA"/>
</dbReference>
<keyword evidence="1" id="KW-0560">Oxidoreductase</keyword>
<name>A0A919CQA7_9PROT</name>
<keyword evidence="2" id="KW-1185">Reference proteome</keyword>
<accession>A0A919CQA7</accession>
<comment type="caution">
    <text evidence="1">The sequence shown here is derived from an EMBL/GenBank/DDBJ whole genome shotgun (WGS) entry which is preliminary data.</text>
</comment>
<reference evidence="1" key="2">
    <citation type="submission" date="2020-09" db="EMBL/GenBank/DDBJ databases">
        <authorList>
            <person name="Sun Q."/>
            <person name="Kim S."/>
        </authorList>
    </citation>
    <scope>NUCLEOTIDE SEQUENCE</scope>
    <source>
        <strain evidence="1">KCTC 42651</strain>
    </source>
</reference>
<sequence length="272" mass="30497">MTAAQVESMLDSETVAAFRRDGAVALRGVFSAEWIAELRDGVARNMAEPGIYAKGYTPEGRPGHFFGDYCNWRRIPEYEDFLKNSPAPDLAAELMGSRTVVLFHEHVLVKEPATEERTPWHHDLPYYCVEGRQTVSLWVPLDPVPRATCVEFVAGSHEWGKRFMPTKFKGQAYDRADAELEPLPDIDAQRGEYEILGWDLEPGDAIAFSFLTVHGAPGNLQSGARRRAFAARYCGDDVVFVKRQGEVSPPFPDVRLAHGDRLRGEDFPMVRG</sequence>
<dbReference type="InterPro" id="IPR008775">
    <property type="entry name" value="Phytyl_CoA_dOase-like"/>
</dbReference>
<dbReference type="Gene3D" id="2.60.120.620">
    <property type="entry name" value="q2cbj1_9rhob like domain"/>
    <property type="match status" value="1"/>
</dbReference>
<proteinExistence type="predicted"/>
<dbReference type="PANTHER" id="PTHR20883:SF49">
    <property type="entry name" value="PHYTANOYL-COA DIOXYGENASE"/>
    <property type="match status" value="1"/>
</dbReference>
<evidence type="ECO:0000313" key="2">
    <source>
        <dbReference type="Proteomes" id="UP000630353"/>
    </source>
</evidence>
<gene>
    <name evidence="1" type="ORF">GCM10017083_30040</name>
</gene>
<dbReference type="Pfam" id="PF05721">
    <property type="entry name" value="PhyH"/>
    <property type="match status" value="1"/>
</dbReference>
<dbReference type="RefSeq" id="WP_229837168.1">
    <property type="nucleotide sequence ID" value="NZ_BMZS01000006.1"/>
</dbReference>
<dbReference type="EMBL" id="BMZS01000006">
    <property type="protein sequence ID" value="GHD53394.1"/>
    <property type="molecule type" value="Genomic_DNA"/>
</dbReference>